<sequence length="153" mass="16824">MDIRPFLVPDAQLSPDGKLRVLKCYLANSSNGHFVTSREMAEAGAVDTWTCASCGCPVVLCTGGPGEEPWFEHDQQAVELSVLVKCTHLDPAVKAEIRRRELEAMVDGMAAPVVVLSWFCVWCEYHYRGEKLCPVCGSGIYSTELASVNEKEN</sequence>
<dbReference type="EMBL" id="RSHK01000024">
    <property type="protein sequence ID" value="MIE71768.1"/>
    <property type="molecule type" value="Genomic_DNA"/>
</dbReference>
<proteinExistence type="predicted"/>
<reference evidence="3" key="1">
    <citation type="submission" date="2018-08" db="EMBL/GenBank/DDBJ databases">
        <authorList>
            <consortium name="GenomeTrakr network: Whole genome sequencing for foodborne pathogen traceback"/>
        </authorList>
    </citation>
    <scope>NUCLEOTIDE SEQUENCE [LARGE SCALE GENOMIC DNA]</scope>
    <source>
        <strain evidence="3">FMA0132</strain>
    </source>
</reference>
<evidence type="ECO:0000259" key="2">
    <source>
        <dbReference type="Pfam" id="PF25165"/>
    </source>
</evidence>
<dbReference type="Proteomes" id="UP000885362">
    <property type="component" value="Unassembled WGS sequence"/>
</dbReference>
<gene>
    <name evidence="3" type="ORF">EL06_20685</name>
</gene>
<dbReference type="InterPro" id="IPR021696">
    <property type="entry name" value="DUF3279"/>
</dbReference>
<accession>A0A6C8Y287</accession>
<comment type="caution">
    <text evidence="3">The sequence shown here is derived from an EMBL/GenBank/DDBJ whole genome shotgun (WGS) entry which is preliminary data.</text>
</comment>
<evidence type="ECO:0000313" key="3">
    <source>
        <dbReference type="EMBL" id="MIE71768.1"/>
    </source>
</evidence>
<protein>
    <submittedName>
        <fullName evidence="3">Uncharacterized protein</fullName>
    </submittedName>
</protein>
<evidence type="ECO:0000259" key="1">
    <source>
        <dbReference type="Pfam" id="PF11682"/>
    </source>
</evidence>
<dbReference type="AlphaFoldDB" id="A0A6C8Y287"/>
<name>A0A6C8Y287_SALDZ</name>
<dbReference type="InterPro" id="IPR057150">
    <property type="entry name" value="DUF7828"/>
</dbReference>
<feature type="domain" description="DUF3279" evidence="1">
    <location>
        <begin position="113"/>
        <end position="146"/>
    </location>
</feature>
<dbReference type="Pfam" id="PF25165">
    <property type="entry name" value="DUF7828"/>
    <property type="match status" value="1"/>
</dbReference>
<organism evidence="3">
    <name type="scientific">Salmonella diarizonae</name>
    <dbReference type="NCBI Taxonomy" id="59204"/>
    <lineage>
        <taxon>Bacteria</taxon>
        <taxon>Pseudomonadati</taxon>
        <taxon>Pseudomonadota</taxon>
        <taxon>Gammaproteobacteria</taxon>
        <taxon>Enterobacterales</taxon>
        <taxon>Enterobacteriaceae</taxon>
        <taxon>Salmonella</taxon>
    </lineage>
</organism>
<dbReference type="Pfam" id="PF11682">
    <property type="entry name" value="Zn_ribbon_11"/>
    <property type="match status" value="1"/>
</dbReference>
<feature type="domain" description="DUF7828" evidence="2">
    <location>
        <begin position="22"/>
        <end position="107"/>
    </location>
</feature>